<dbReference type="PIRSF" id="PIRSF031279">
    <property type="entry name" value="UCP031279"/>
    <property type="match status" value="1"/>
</dbReference>
<sequence>MRSKAKKMNKLMQITRASIRILCKARDFYVNGMLDLSNSGKVGYGSAGSGAGAPHLPRSFSVNSSRAMNDEEFKQLLQLFSCEKDDFCGMKRSYTVRVGKIGRIDEDRPCSFREDDNDGVTSLYPRSRSHAIRRKVVYS</sequence>
<protein>
    <submittedName>
        <fullName evidence="1">Uncharacterized protein</fullName>
    </submittedName>
</protein>
<dbReference type="InterPro" id="IPR016972">
    <property type="entry name" value="UCP031279"/>
</dbReference>
<dbReference type="OrthoDB" id="694638at2759"/>
<organism evidence="1 2">
    <name type="scientific">Jatropha curcas</name>
    <name type="common">Barbados nut</name>
    <dbReference type="NCBI Taxonomy" id="180498"/>
    <lineage>
        <taxon>Eukaryota</taxon>
        <taxon>Viridiplantae</taxon>
        <taxon>Streptophyta</taxon>
        <taxon>Embryophyta</taxon>
        <taxon>Tracheophyta</taxon>
        <taxon>Spermatophyta</taxon>
        <taxon>Magnoliopsida</taxon>
        <taxon>eudicotyledons</taxon>
        <taxon>Gunneridae</taxon>
        <taxon>Pentapetalae</taxon>
        <taxon>rosids</taxon>
        <taxon>fabids</taxon>
        <taxon>Malpighiales</taxon>
        <taxon>Euphorbiaceae</taxon>
        <taxon>Crotonoideae</taxon>
        <taxon>Jatropheae</taxon>
        <taxon>Jatropha</taxon>
    </lineage>
</organism>
<evidence type="ECO:0000313" key="2">
    <source>
        <dbReference type="Proteomes" id="UP000027138"/>
    </source>
</evidence>
<proteinExistence type="predicted"/>
<name>A0A067LJR5_JATCU</name>
<dbReference type="Proteomes" id="UP000027138">
    <property type="component" value="Unassembled WGS sequence"/>
</dbReference>
<dbReference type="AlphaFoldDB" id="A0A067LJR5"/>
<dbReference type="PANTHER" id="PTHR33526:SF20">
    <property type="entry name" value="VQ DOMAIN-CONTAINING PROTEIN"/>
    <property type="match status" value="1"/>
</dbReference>
<accession>A0A067LJR5</accession>
<gene>
    <name evidence="1" type="ORF">JCGZ_16372</name>
</gene>
<keyword evidence="2" id="KW-1185">Reference proteome</keyword>
<reference evidence="1 2" key="1">
    <citation type="journal article" date="2014" name="PLoS ONE">
        <title>Global Analysis of Gene Expression Profiles in Physic Nut (Jatropha curcas L.) Seedlings Exposed to Salt Stress.</title>
        <authorList>
            <person name="Zhang L."/>
            <person name="Zhang C."/>
            <person name="Wu P."/>
            <person name="Chen Y."/>
            <person name="Li M."/>
            <person name="Jiang H."/>
            <person name="Wu G."/>
        </authorList>
    </citation>
    <scope>NUCLEOTIDE SEQUENCE [LARGE SCALE GENOMIC DNA]</scope>
    <source>
        <strain evidence="2">cv. GZQX0401</strain>
        <tissue evidence="1">Young leaves</tissue>
    </source>
</reference>
<evidence type="ECO:0000313" key="1">
    <source>
        <dbReference type="EMBL" id="KDP44539.1"/>
    </source>
</evidence>
<dbReference type="EMBL" id="KK914251">
    <property type="protein sequence ID" value="KDP44539.1"/>
    <property type="molecule type" value="Genomic_DNA"/>
</dbReference>
<dbReference type="STRING" id="180498.A0A067LJR5"/>
<dbReference type="PANTHER" id="PTHR33526">
    <property type="entry name" value="OS07G0123800 PROTEIN"/>
    <property type="match status" value="1"/>
</dbReference>